<keyword evidence="2" id="KW-1185">Reference proteome</keyword>
<dbReference type="PANTHER" id="PTHR21310">
    <property type="entry name" value="AMINOGLYCOSIDE PHOSPHOTRANSFERASE-RELATED-RELATED"/>
    <property type="match status" value="1"/>
</dbReference>
<name>A0A2B7X188_9EURO</name>
<proteinExistence type="predicted"/>
<gene>
    <name evidence="1" type="ORF">AJ79_07574</name>
</gene>
<dbReference type="PANTHER" id="PTHR21310:SF54">
    <property type="entry name" value="AMINOGLYCOSIDE PHOSPHOTRANSFERASE DOMAIN-CONTAINING PROTEIN"/>
    <property type="match status" value="1"/>
</dbReference>
<dbReference type="AlphaFoldDB" id="A0A2B7X188"/>
<protein>
    <recommendedName>
        <fullName evidence="3">Aminoglycoside phosphotransferase domain-containing protein</fullName>
    </recommendedName>
</protein>
<evidence type="ECO:0000313" key="1">
    <source>
        <dbReference type="EMBL" id="PGH02695.1"/>
    </source>
</evidence>
<evidence type="ECO:0008006" key="3">
    <source>
        <dbReference type="Google" id="ProtNLM"/>
    </source>
</evidence>
<dbReference type="InterPro" id="IPR051678">
    <property type="entry name" value="AGP_Transferase"/>
</dbReference>
<evidence type="ECO:0000313" key="2">
    <source>
        <dbReference type="Proteomes" id="UP000223968"/>
    </source>
</evidence>
<dbReference type="OrthoDB" id="2906425at2759"/>
<dbReference type="EMBL" id="PDNB01000156">
    <property type="protein sequence ID" value="PGH02695.1"/>
    <property type="molecule type" value="Genomic_DNA"/>
</dbReference>
<reference evidence="1 2" key="1">
    <citation type="submission" date="2017-10" db="EMBL/GenBank/DDBJ databases">
        <title>Comparative genomics in systemic dimorphic fungi from Ajellomycetaceae.</title>
        <authorList>
            <person name="Munoz J.F."/>
            <person name="Mcewen J.G."/>
            <person name="Clay O.K."/>
            <person name="Cuomo C.A."/>
        </authorList>
    </citation>
    <scope>NUCLEOTIDE SEQUENCE [LARGE SCALE GENOMIC DNA]</scope>
    <source>
        <strain evidence="1 2">UAMH5409</strain>
    </source>
</reference>
<accession>A0A2B7X188</accession>
<dbReference type="Proteomes" id="UP000223968">
    <property type="component" value="Unassembled WGS sequence"/>
</dbReference>
<organism evidence="1 2">
    <name type="scientific">Helicocarpus griseus UAMH5409</name>
    <dbReference type="NCBI Taxonomy" id="1447875"/>
    <lineage>
        <taxon>Eukaryota</taxon>
        <taxon>Fungi</taxon>
        <taxon>Dikarya</taxon>
        <taxon>Ascomycota</taxon>
        <taxon>Pezizomycotina</taxon>
        <taxon>Eurotiomycetes</taxon>
        <taxon>Eurotiomycetidae</taxon>
        <taxon>Onygenales</taxon>
        <taxon>Ajellomycetaceae</taxon>
        <taxon>Helicocarpus</taxon>
    </lineage>
</organism>
<sequence>MASAATDSLVDQRVSVSQEPIYLTPSMLPNNPNETFRESTFFKSNPNLPSPEEVRAQSRAHNVTFESMGPLVKWGPRFKIEEGQCLYAIRRDLRETVPVPEIYGWRTDGQDVFLYMELIDGQPLSKVWDSTDKEDLIRLCGELQVTLSNLRRLRQDPMDPFVGDIGRGGLYDRAIASHSLSDSGPFSSVKDFHDW</sequence>
<dbReference type="InterPro" id="IPR011009">
    <property type="entry name" value="Kinase-like_dom_sf"/>
</dbReference>
<comment type="caution">
    <text evidence="1">The sequence shown here is derived from an EMBL/GenBank/DDBJ whole genome shotgun (WGS) entry which is preliminary data.</text>
</comment>
<dbReference type="SUPFAM" id="SSF56112">
    <property type="entry name" value="Protein kinase-like (PK-like)"/>
    <property type="match status" value="1"/>
</dbReference>